<dbReference type="InterPro" id="IPR018392">
    <property type="entry name" value="LysM"/>
</dbReference>
<feature type="domain" description="LysM" evidence="2">
    <location>
        <begin position="80"/>
        <end position="125"/>
    </location>
</feature>
<sequence>MKKYVVEPGDTLYQISQKTGVRVPLLLASNPQLQNPHELMPGMHMVIPELGKPAKTSQAKSKVRKQSSSYPGPSYFGFVWPHEVQSTDTWEALTKKYGVSLEQLQHVNPHVEPDQMPSEGDTLYVPTSTLPMMEQAGAGSFAGGASLGQTPDQTSYGPHTHTPFRYEAGTVHNGQPEGWYVDGDESSSFFASSSLVEMTPDARADVRGQTQETTVDDEGWSGALTVQLDGDA</sequence>
<dbReference type="EMBL" id="JBHUCX010000083">
    <property type="protein sequence ID" value="MFD1676927.1"/>
    <property type="molecule type" value="Genomic_DNA"/>
</dbReference>
<keyword evidence="4" id="KW-1185">Reference proteome</keyword>
<name>A0ABW4JQ05_9BACL</name>
<dbReference type="InterPro" id="IPR036779">
    <property type="entry name" value="LysM_dom_sf"/>
</dbReference>
<dbReference type="PROSITE" id="PS51782">
    <property type="entry name" value="LYSM"/>
    <property type="match status" value="2"/>
</dbReference>
<dbReference type="SUPFAM" id="SSF54106">
    <property type="entry name" value="LysM domain"/>
    <property type="match status" value="2"/>
</dbReference>
<evidence type="ECO:0000313" key="4">
    <source>
        <dbReference type="Proteomes" id="UP001597079"/>
    </source>
</evidence>
<dbReference type="CDD" id="cd00118">
    <property type="entry name" value="LysM"/>
    <property type="match status" value="2"/>
</dbReference>
<dbReference type="Pfam" id="PF01476">
    <property type="entry name" value="LysM"/>
    <property type="match status" value="2"/>
</dbReference>
<gene>
    <name evidence="3" type="ORF">ACFSB2_19825</name>
</gene>
<reference evidence="4" key="1">
    <citation type="journal article" date="2019" name="Int. J. Syst. Evol. Microbiol.">
        <title>The Global Catalogue of Microorganisms (GCM) 10K type strain sequencing project: providing services to taxonomists for standard genome sequencing and annotation.</title>
        <authorList>
            <consortium name="The Broad Institute Genomics Platform"/>
            <consortium name="The Broad Institute Genome Sequencing Center for Infectious Disease"/>
            <person name="Wu L."/>
            <person name="Ma J."/>
        </authorList>
    </citation>
    <scope>NUCLEOTIDE SEQUENCE [LARGE SCALE GENOMIC DNA]</scope>
    <source>
        <strain evidence="4">CGMCC 1.12286</strain>
    </source>
</reference>
<evidence type="ECO:0000259" key="2">
    <source>
        <dbReference type="PROSITE" id="PS51782"/>
    </source>
</evidence>
<dbReference type="RefSeq" id="WP_377944840.1">
    <property type="nucleotide sequence ID" value="NZ_JBHUCX010000083.1"/>
</dbReference>
<protein>
    <submittedName>
        <fullName evidence="3">LysM peptidoglycan-binding domain-containing protein</fullName>
    </submittedName>
</protein>
<dbReference type="PANTHER" id="PTHR33734:SF22">
    <property type="entry name" value="MEMBRANE-BOUND LYTIC MUREIN TRANSGLYCOSYLASE D"/>
    <property type="match status" value="1"/>
</dbReference>
<dbReference type="SMART" id="SM00257">
    <property type="entry name" value="LysM"/>
    <property type="match status" value="2"/>
</dbReference>
<feature type="region of interest" description="Disordered" evidence="1">
    <location>
        <begin position="201"/>
        <end position="232"/>
    </location>
</feature>
<organism evidence="3 4">
    <name type="scientific">Alicyclobacillus fodiniaquatilis</name>
    <dbReference type="NCBI Taxonomy" id="1661150"/>
    <lineage>
        <taxon>Bacteria</taxon>
        <taxon>Bacillati</taxon>
        <taxon>Bacillota</taxon>
        <taxon>Bacilli</taxon>
        <taxon>Bacillales</taxon>
        <taxon>Alicyclobacillaceae</taxon>
        <taxon>Alicyclobacillus</taxon>
    </lineage>
</organism>
<dbReference type="Gene3D" id="3.10.350.10">
    <property type="entry name" value="LysM domain"/>
    <property type="match status" value="2"/>
</dbReference>
<feature type="domain" description="LysM" evidence="2">
    <location>
        <begin position="2"/>
        <end position="47"/>
    </location>
</feature>
<dbReference type="Proteomes" id="UP001597079">
    <property type="component" value="Unassembled WGS sequence"/>
</dbReference>
<proteinExistence type="predicted"/>
<comment type="caution">
    <text evidence="3">The sequence shown here is derived from an EMBL/GenBank/DDBJ whole genome shotgun (WGS) entry which is preliminary data.</text>
</comment>
<evidence type="ECO:0000256" key="1">
    <source>
        <dbReference type="SAM" id="MobiDB-lite"/>
    </source>
</evidence>
<dbReference type="PANTHER" id="PTHR33734">
    <property type="entry name" value="LYSM DOMAIN-CONTAINING GPI-ANCHORED PROTEIN 2"/>
    <property type="match status" value="1"/>
</dbReference>
<evidence type="ECO:0000313" key="3">
    <source>
        <dbReference type="EMBL" id="MFD1676927.1"/>
    </source>
</evidence>
<accession>A0ABW4JQ05</accession>